<dbReference type="Gene3D" id="2.60.120.680">
    <property type="entry name" value="GOLD domain"/>
    <property type="match status" value="1"/>
</dbReference>
<accession>A0A5S6PZQ0</accession>
<dbReference type="AlphaFoldDB" id="A0A5S6PZQ0"/>
<dbReference type="InterPro" id="IPR015720">
    <property type="entry name" value="Emp24-like"/>
</dbReference>
<dbReference type="STRING" id="70415.A0A5S6PZQ0"/>
<evidence type="ECO:0000256" key="9">
    <source>
        <dbReference type="SAM" id="Coils"/>
    </source>
</evidence>
<dbReference type="PANTHER" id="PTHR22811">
    <property type="entry name" value="TRANSMEMBRANE EMP24 DOMAIN-CONTAINING PROTEIN"/>
    <property type="match status" value="1"/>
</dbReference>
<evidence type="ECO:0000256" key="4">
    <source>
        <dbReference type="ARBA" id="ARBA00022729"/>
    </source>
</evidence>
<dbReference type="InterPro" id="IPR009038">
    <property type="entry name" value="GOLD_dom"/>
</dbReference>
<name>A0A5S6PZQ0_TRIMR</name>
<evidence type="ECO:0000256" key="8">
    <source>
        <dbReference type="RuleBase" id="RU003827"/>
    </source>
</evidence>
<evidence type="ECO:0000256" key="6">
    <source>
        <dbReference type="ARBA" id="ARBA00023136"/>
    </source>
</evidence>
<reference evidence="13" key="1">
    <citation type="submission" date="2013-11" db="EMBL/GenBank/DDBJ databases">
        <authorList>
            <person name="Aslett M."/>
        </authorList>
    </citation>
    <scope>NUCLEOTIDE SEQUENCE [LARGE SCALE GENOMIC DNA]</scope>
    <source>
        <strain evidence="13">Edinburgh</strain>
    </source>
</reference>
<keyword evidence="9" id="KW-0175">Coiled coil</keyword>
<evidence type="ECO:0000256" key="11">
    <source>
        <dbReference type="SAM" id="SignalP"/>
    </source>
</evidence>
<dbReference type="PROSITE" id="PS50866">
    <property type="entry name" value="GOLD"/>
    <property type="match status" value="1"/>
</dbReference>
<protein>
    <submittedName>
        <fullName evidence="14 15">GOLD domain-containing protein</fullName>
    </submittedName>
</protein>
<organism evidence="13 14">
    <name type="scientific">Trichuris muris</name>
    <name type="common">Mouse whipworm</name>
    <dbReference type="NCBI Taxonomy" id="70415"/>
    <lineage>
        <taxon>Eukaryota</taxon>
        <taxon>Metazoa</taxon>
        <taxon>Ecdysozoa</taxon>
        <taxon>Nematoda</taxon>
        <taxon>Enoplea</taxon>
        <taxon>Dorylaimia</taxon>
        <taxon>Trichinellida</taxon>
        <taxon>Trichuridae</taxon>
        <taxon>Trichuris</taxon>
    </lineage>
</organism>
<reference evidence="14 15" key="3">
    <citation type="submission" date="2019-12" db="UniProtKB">
        <authorList>
            <consortium name="WormBaseParasite"/>
        </authorList>
    </citation>
    <scope>IDENTIFICATION</scope>
</reference>
<comment type="similarity">
    <text evidence="2 8">Belongs to the EMP24/GP25L family.</text>
</comment>
<dbReference type="WBParaSite" id="TMUE_3000014851.1">
    <property type="protein sequence ID" value="TMUE_3000014851.1"/>
    <property type="gene ID" value="WBGene00302358"/>
</dbReference>
<dbReference type="GO" id="GO:0016020">
    <property type="term" value="C:membrane"/>
    <property type="evidence" value="ECO:0007669"/>
    <property type="project" value="UniProtKB-SubCell"/>
</dbReference>
<dbReference type="Pfam" id="PF01105">
    <property type="entry name" value="EMP24_GP25L"/>
    <property type="match status" value="1"/>
</dbReference>
<feature type="signal peptide" evidence="11">
    <location>
        <begin position="1"/>
        <end position="18"/>
    </location>
</feature>
<evidence type="ECO:0000313" key="13">
    <source>
        <dbReference type="Proteomes" id="UP000046395"/>
    </source>
</evidence>
<evidence type="ECO:0000313" key="15">
    <source>
        <dbReference type="WBParaSite" id="TMUE_3000014851.1"/>
    </source>
</evidence>
<keyword evidence="6 10" id="KW-0472">Membrane</keyword>
<dbReference type="SUPFAM" id="SSF101576">
    <property type="entry name" value="Supernatant protein factor (SPF), C-terminal domain"/>
    <property type="match status" value="1"/>
</dbReference>
<evidence type="ECO:0000256" key="10">
    <source>
        <dbReference type="SAM" id="Phobius"/>
    </source>
</evidence>
<evidence type="ECO:0000256" key="2">
    <source>
        <dbReference type="ARBA" id="ARBA00007104"/>
    </source>
</evidence>
<dbReference type="Proteomes" id="UP000046395">
    <property type="component" value="Unassembled WGS sequence"/>
</dbReference>
<sequence length="227" mass="25794">MNVLGVLAILLSIAWSTGREESFSIVVPASRLQCFFEPIYDSNYTTMLLDYQVLHGGDRDINLLVLDPKADVVVQETRNSEGSYQLDITAKGDYQICFDNTFSYQTAKAIFFQVELLRTDGTTDDFGANGLADPTGIVTHLNIASEVLKERLQRLRQKLSSAERYQALARAHETRDRMLVNDKLNVVNFWSMFNMSSLLIVGALQIYIIRSLFEDNSRVGRLLRQHF</sequence>
<evidence type="ECO:0000259" key="12">
    <source>
        <dbReference type="PROSITE" id="PS50866"/>
    </source>
</evidence>
<evidence type="ECO:0000256" key="1">
    <source>
        <dbReference type="ARBA" id="ARBA00004479"/>
    </source>
</evidence>
<evidence type="ECO:0000256" key="3">
    <source>
        <dbReference type="ARBA" id="ARBA00022692"/>
    </source>
</evidence>
<feature type="chain" id="PRO_5044624232" evidence="11">
    <location>
        <begin position="19"/>
        <end position="227"/>
    </location>
</feature>
<feature type="transmembrane region" description="Helical" evidence="10">
    <location>
        <begin position="189"/>
        <end position="209"/>
    </location>
</feature>
<feature type="domain" description="GOLD" evidence="12">
    <location>
        <begin position="32"/>
        <end position="116"/>
    </location>
</feature>
<evidence type="ECO:0000256" key="5">
    <source>
        <dbReference type="ARBA" id="ARBA00022989"/>
    </source>
</evidence>
<dbReference type="GO" id="GO:0012505">
    <property type="term" value="C:endomembrane system"/>
    <property type="evidence" value="ECO:0007669"/>
    <property type="project" value="UniProtKB-SubCell"/>
</dbReference>
<dbReference type="SMART" id="SM01190">
    <property type="entry name" value="EMP24_GP25L"/>
    <property type="match status" value="1"/>
</dbReference>
<keyword evidence="5 10" id="KW-1133">Transmembrane helix</keyword>
<evidence type="ECO:0000256" key="7">
    <source>
        <dbReference type="ARBA" id="ARBA00037847"/>
    </source>
</evidence>
<keyword evidence="3 8" id="KW-0812">Transmembrane</keyword>
<evidence type="ECO:0000313" key="14">
    <source>
        <dbReference type="WBParaSite" id="TMUE_0000000443.1"/>
    </source>
</evidence>
<proteinExistence type="inferred from homology"/>
<comment type="subcellular location">
    <subcellularLocation>
        <location evidence="7">Endomembrane system</location>
        <topology evidence="7">Single-pass membrane protein</topology>
    </subcellularLocation>
    <subcellularLocation>
        <location evidence="1 8">Membrane</location>
        <topology evidence="1 8">Single-pass type I membrane protein</topology>
    </subcellularLocation>
</comment>
<dbReference type="WBParaSite" id="TMUE_0000000443.1">
    <property type="protein sequence ID" value="TMUE_0000000443.1"/>
    <property type="gene ID" value="WBGene00296383"/>
</dbReference>
<dbReference type="InterPro" id="IPR036598">
    <property type="entry name" value="GOLD_dom_sf"/>
</dbReference>
<feature type="coiled-coil region" evidence="9">
    <location>
        <begin position="138"/>
        <end position="165"/>
    </location>
</feature>
<keyword evidence="4 11" id="KW-0732">Signal</keyword>
<keyword evidence="13" id="KW-1185">Reference proteome</keyword>
<reference evidence="13" key="2">
    <citation type="submission" date="2014-03" db="EMBL/GenBank/DDBJ databases">
        <title>The whipworm genome and dual-species transcriptomics of an intimate host-pathogen interaction.</title>
        <authorList>
            <person name="Foth B.J."/>
            <person name="Tsai I.J."/>
            <person name="Reid A.J."/>
            <person name="Bancroft A.J."/>
            <person name="Nichol S."/>
            <person name="Tracey A."/>
            <person name="Holroyd N."/>
            <person name="Cotton J.A."/>
            <person name="Stanley E.J."/>
            <person name="Zarowiecki M."/>
            <person name="Liu J.Z."/>
            <person name="Huckvale T."/>
            <person name="Cooper P.J."/>
            <person name="Grencis R.K."/>
            <person name="Berriman M."/>
        </authorList>
    </citation>
    <scope>NUCLEOTIDE SEQUENCE [LARGE SCALE GENOMIC DNA]</scope>
    <source>
        <strain evidence="13">Edinburgh</strain>
    </source>
</reference>